<gene>
    <name evidence="1" type="ORF">Lwal_1288</name>
</gene>
<evidence type="ECO:0000313" key="1">
    <source>
        <dbReference type="EMBL" id="KTD79216.1"/>
    </source>
</evidence>
<reference evidence="1 2" key="1">
    <citation type="submission" date="2015-11" db="EMBL/GenBank/DDBJ databases">
        <title>Genomic analysis of 38 Legionella species identifies large and diverse effector repertoires.</title>
        <authorList>
            <person name="Burstein D."/>
            <person name="Amaro F."/>
            <person name="Zusman T."/>
            <person name="Lifshitz Z."/>
            <person name="Cohen O."/>
            <person name="Gilbert J.A."/>
            <person name="Pupko T."/>
            <person name="Shuman H.A."/>
            <person name="Segal G."/>
        </authorList>
    </citation>
    <scope>NUCLEOTIDE SEQUENCE [LARGE SCALE GENOMIC DNA]</scope>
    <source>
        <strain evidence="1 2">ATCC 51914</strain>
    </source>
</reference>
<evidence type="ECO:0000313" key="2">
    <source>
        <dbReference type="Proteomes" id="UP000054729"/>
    </source>
</evidence>
<comment type="caution">
    <text evidence="1">The sequence shown here is derived from an EMBL/GenBank/DDBJ whole genome shotgun (WGS) entry which is preliminary data.</text>
</comment>
<organism evidence="1 2">
    <name type="scientific">Legionella waltersii</name>
    <dbReference type="NCBI Taxonomy" id="66969"/>
    <lineage>
        <taxon>Bacteria</taxon>
        <taxon>Pseudomonadati</taxon>
        <taxon>Pseudomonadota</taxon>
        <taxon>Gammaproteobacteria</taxon>
        <taxon>Legionellales</taxon>
        <taxon>Legionellaceae</taxon>
        <taxon>Legionella</taxon>
    </lineage>
</organism>
<dbReference type="EMBL" id="LNZB01000036">
    <property type="protein sequence ID" value="KTD79216.1"/>
    <property type="molecule type" value="Genomic_DNA"/>
</dbReference>
<dbReference type="RefSeq" id="WP_058479996.1">
    <property type="nucleotide sequence ID" value="NZ_CAAAIQ010000007.1"/>
</dbReference>
<protein>
    <submittedName>
        <fullName evidence="1">Uncharacterized protein</fullName>
    </submittedName>
</protein>
<proteinExistence type="predicted"/>
<name>A0A0W1ADG9_9GAMM</name>
<accession>A0A0W1ADG9</accession>
<dbReference type="Proteomes" id="UP000054729">
    <property type="component" value="Unassembled WGS sequence"/>
</dbReference>
<dbReference type="PATRIC" id="fig|66969.6.peg.1416"/>
<sequence length="200" mass="22738">MVKKYTEIDERTKFRDALGYRPRAHSQDQEAEPVAYQVESILNTLIDTFKEHDKEIDGSTRKAALQMGFRLNKALEAYDKKALHLAGTRQQFAAEVIHIMYEYKSAVETKPGIFRQLLSEMANFIKKWTTLSTNKDILAKTMFGSSGQYKTAADDLREAAKQEVMPGEGAMKALDRALPEVTADDVLDQHEKDSTTYKRP</sequence>
<keyword evidence="2" id="KW-1185">Reference proteome</keyword>
<dbReference type="AlphaFoldDB" id="A0A0W1ADG9"/>